<evidence type="ECO:0000313" key="2">
    <source>
        <dbReference type="Proteomes" id="UP000826656"/>
    </source>
</evidence>
<name>A0ABQ7VZS5_SOLTU</name>
<gene>
    <name evidence="1" type="ORF">KY290_010962</name>
</gene>
<proteinExistence type="predicted"/>
<evidence type="ECO:0000313" key="1">
    <source>
        <dbReference type="EMBL" id="KAH0773825.1"/>
    </source>
</evidence>
<dbReference type="Proteomes" id="UP000826656">
    <property type="component" value="Unassembled WGS sequence"/>
</dbReference>
<evidence type="ECO:0008006" key="3">
    <source>
        <dbReference type="Google" id="ProtNLM"/>
    </source>
</evidence>
<sequence length="666" mass="73378">MIAASSPQHMAVGEPNTSSNLEATYAACLNSVQTGQNLKTTKLKSIDIIHGEPTITFTVEEINQYTMEECLHQSLVFKFSQDPINMQEVRKLLPIQLGTQGRCLVKWFARRHILQFRVFPWTIGFNPKEETSRAFVWISFPNLPPELFAKQSLLSIASTVGKPIAIDKATQDKSRPSTARVKVELDLLANFPHRMRIQYVDQKIGKSVEQFQKFVYDNLPFYCNFCKNQGHNESECQLLLGNNAARNQEEALQVGSEIEKYQGDAREILDEKRDENKSLVVDKSGVHDQVVVARDLECQNKENFGQLFGKAVAHESVSGDQSLTTRNTLVLESQVDFGQQSNSNTVENKSVTGNKVGAIETLEKKLNENQLSLTTNPTLVHIDDEGQNNPATIMVSTIDDGHQLNGTGGDVVLIGKSGHPLATNTTVDLALDPVNAKVVAGGPQHDARGVETIEFLVDNTTQQVDNANKKFESDVETNSIALMNAKSTCGGVELVHESNSVVVTKKKSPSIGIGFPISNTVQQIVDSQTTNSGAREIVPQEVMCFNTFDALTNNFVHEINSSQVNSTNELVISKEKQGATSTLRWIDIADEEEEQVTCPPMQKKLSPTTPTLCLVVPIGGSSTLSPNKFANLDDEDIFEEGEEGEEEEMFGYCFAIAARNADISPR</sequence>
<dbReference type="EMBL" id="JAIVGD010000005">
    <property type="protein sequence ID" value="KAH0773825.1"/>
    <property type="molecule type" value="Genomic_DNA"/>
</dbReference>
<dbReference type="PANTHER" id="PTHR31286:SF104">
    <property type="entry name" value="PEROXIDASE"/>
    <property type="match status" value="1"/>
</dbReference>
<reference evidence="1 2" key="1">
    <citation type="journal article" date="2021" name="bioRxiv">
        <title>Chromosome-scale and haplotype-resolved genome assembly of a tetraploid potato cultivar.</title>
        <authorList>
            <person name="Sun H."/>
            <person name="Jiao W.-B."/>
            <person name="Krause K."/>
            <person name="Campoy J.A."/>
            <person name="Goel M."/>
            <person name="Folz-Donahue K."/>
            <person name="Kukat C."/>
            <person name="Huettel B."/>
            <person name="Schneeberger K."/>
        </authorList>
    </citation>
    <scope>NUCLEOTIDE SEQUENCE [LARGE SCALE GENOMIC DNA]</scope>
    <source>
        <strain evidence="1">SolTubOtavaFocal</strain>
        <tissue evidence="1">Leaves</tissue>
    </source>
</reference>
<accession>A0ABQ7VZS5</accession>
<organism evidence="1 2">
    <name type="scientific">Solanum tuberosum</name>
    <name type="common">Potato</name>
    <dbReference type="NCBI Taxonomy" id="4113"/>
    <lineage>
        <taxon>Eukaryota</taxon>
        <taxon>Viridiplantae</taxon>
        <taxon>Streptophyta</taxon>
        <taxon>Embryophyta</taxon>
        <taxon>Tracheophyta</taxon>
        <taxon>Spermatophyta</taxon>
        <taxon>Magnoliopsida</taxon>
        <taxon>eudicotyledons</taxon>
        <taxon>Gunneridae</taxon>
        <taxon>Pentapetalae</taxon>
        <taxon>asterids</taxon>
        <taxon>lamiids</taxon>
        <taxon>Solanales</taxon>
        <taxon>Solanaceae</taxon>
        <taxon>Solanoideae</taxon>
        <taxon>Solaneae</taxon>
        <taxon>Solanum</taxon>
    </lineage>
</organism>
<dbReference type="PANTHER" id="PTHR31286">
    <property type="entry name" value="GLYCINE-RICH CELL WALL STRUCTURAL PROTEIN 1.8-LIKE"/>
    <property type="match status" value="1"/>
</dbReference>
<dbReference type="InterPro" id="IPR040256">
    <property type="entry name" value="At4g02000-like"/>
</dbReference>
<protein>
    <recommendedName>
        <fullName evidence="3">DUF4283 domain-containing protein</fullName>
    </recommendedName>
</protein>
<keyword evidence="2" id="KW-1185">Reference proteome</keyword>
<comment type="caution">
    <text evidence="1">The sequence shown here is derived from an EMBL/GenBank/DDBJ whole genome shotgun (WGS) entry which is preliminary data.</text>
</comment>